<dbReference type="InterPro" id="IPR023997">
    <property type="entry name" value="TonB-dep_OMP_SusC/RagA_CS"/>
</dbReference>
<comment type="subcellular location">
    <subcellularLocation>
        <location evidence="1 7">Cell outer membrane</location>
        <topology evidence="1 7">Multi-pass membrane protein</topology>
    </subcellularLocation>
</comment>
<evidence type="ECO:0000256" key="3">
    <source>
        <dbReference type="ARBA" id="ARBA00022452"/>
    </source>
</evidence>
<gene>
    <name evidence="9" type="ORF">N1F79_21790</name>
</gene>
<organism evidence="9 10">
    <name type="scientific">Flavivirga spongiicola</name>
    <dbReference type="NCBI Taxonomy" id="421621"/>
    <lineage>
        <taxon>Bacteria</taxon>
        <taxon>Pseudomonadati</taxon>
        <taxon>Bacteroidota</taxon>
        <taxon>Flavobacteriia</taxon>
        <taxon>Flavobacteriales</taxon>
        <taxon>Flavobacteriaceae</taxon>
        <taxon>Flavivirga</taxon>
    </lineage>
</organism>
<evidence type="ECO:0000256" key="7">
    <source>
        <dbReference type="PROSITE-ProRule" id="PRU01360"/>
    </source>
</evidence>
<sequence length="1203" mass="131529">MKINSTNAFLYSKKGLTTNIMRAFIFLCCTAVFSLNPENVLSQNAKIKIDTDKTITVDEVFDLIMEQTDYKFIYDEELFKNFPKVNLYKGYIPANTLLSQSLASGSFNVKFSSSNTLLILEKTEQEKQQEIEISGVVTDKNGMPLSGITVYVSSTEPYELSNNDFIVRGTTTDFDGKFTLKTAVGHYLVAQGLGYEIFRQEIVANQTVYNITLKESVSTLEEVVLVGYGSQKRKNITGAVSSINQDDLTINTAATASFDRGLGGMLKGVNVSQNSGAPGSGASINIRGITSPLLGDFESSSNQPLYVIDGVIFNTDATFNTGGSTGSRFIFPAAANPLLSLDPNNIESIDVLKDAGATAIYGSRGANGVILVTTKKGKKNEAATVQFSSQTSFGKPINRLNPMNSQQYGEYTDLIFRNSVAAANSGQISPFSLFSFANSPFSGPSSIADLDLDFFTFQYTYNGLNPDFLGSANTDWHDEIYNTSAMTQQYNVNIRGGSDKSTYAFGGSYMDQEGLKINDNYEQFNFYGNLRSELNKSITAGFNINLGHTKRINSESAFGSGTSSSLVSTRPDVPVRDADGNFFRYEDWAFGAAGEGANPVATLSSNKNKTRGYTLTSKVFLEAEVLKNVKVKADVNVGLFNTKVSNFSGSEGIFSIPAFNFFPQPSLTTASDLNINLVTNLTANYNNTFGDHTINVLGGFAWDRTQVERTYSNFIEGFLDEEVLNTPNNLTPNDTDEGTIEVGLNSAFVQAFYSYKNLLDATFNFRSDASSKFAPGNKRAYFPAVSLGWNMHNQSFLQSDKINQLKLRASWGKTGSTNLSEFAYLQFFALGELGLGIYNGNPAIQPSSSLPNASIGWETTQEFNVGFDFALLNNRLRGSIDAYTRETTDGLSPGAIPQELGPNVFTENFIEMSNKGLEIELGGDIVRSNEANGFNWSTTVNWALNRNEVKKLNSDVISSFLQDAIVVGEPAGTLKGYKVDGIFQDQAVIDQLNANAATVHGAGTVYDQTGTSPGDYRFTDTNNDGIINTDDRVVIGNVQPDFFGGFTNRFSYKGFELNAFFQFSVGAEATWGNANVNSFATPGNNNQAFYHNNTWTPTNTDAQYPRVVYFDPGSNRRFNEVFDASYLRLKNIQLKYNLPKDALSPIGLKSGSLFVAASNLFTITDWPGLDPESSGGGRVTDRQRNTDPYPLSKTISFGINVQF</sequence>
<keyword evidence="10" id="KW-1185">Reference proteome</keyword>
<keyword evidence="3 7" id="KW-1134">Transmembrane beta strand</keyword>
<reference evidence="9 10" key="1">
    <citation type="submission" date="2022-09" db="EMBL/GenBank/DDBJ databases">
        <title>Genome sequencing of Flavivirga sp. MEBiC05379.</title>
        <authorList>
            <person name="Oh H.-M."/>
            <person name="Kwon K.K."/>
            <person name="Park M.J."/>
            <person name="Yang S.-H."/>
        </authorList>
    </citation>
    <scope>NUCLEOTIDE SEQUENCE [LARGE SCALE GENOMIC DNA]</scope>
    <source>
        <strain evidence="9 10">MEBiC05379</strain>
    </source>
</reference>
<dbReference type="PROSITE" id="PS52016">
    <property type="entry name" value="TONB_DEPENDENT_REC_3"/>
    <property type="match status" value="1"/>
</dbReference>
<dbReference type="EMBL" id="JAODOP010000004">
    <property type="protein sequence ID" value="MEF3835772.1"/>
    <property type="molecule type" value="Genomic_DNA"/>
</dbReference>
<dbReference type="InterPro" id="IPR039426">
    <property type="entry name" value="TonB-dep_rcpt-like"/>
</dbReference>
<evidence type="ECO:0000256" key="1">
    <source>
        <dbReference type="ARBA" id="ARBA00004571"/>
    </source>
</evidence>
<dbReference type="NCBIfam" id="TIGR04057">
    <property type="entry name" value="SusC_RagA_signa"/>
    <property type="match status" value="1"/>
</dbReference>
<keyword evidence="6 7" id="KW-0998">Cell outer membrane</keyword>
<dbReference type="InterPro" id="IPR012910">
    <property type="entry name" value="Plug_dom"/>
</dbReference>
<comment type="similarity">
    <text evidence="7">Belongs to the TonB-dependent receptor family.</text>
</comment>
<evidence type="ECO:0000259" key="8">
    <source>
        <dbReference type="Pfam" id="PF07715"/>
    </source>
</evidence>
<dbReference type="InterPro" id="IPR036942">
    <property type="entry name" value="Beta-barrel_TonB_sf"/>
</dbReference>
<dbReference type="InterPro" id="IPR008969">
    <property type="entry name" value="CarboxyPept-like_regulatory"/>
</dbReference>
<dbReference type="Pfam" id="PF13715">
    <property type="entry name" value="CarbopepD_reg_2"/>
    <property type="match status" value="1"/>
</dbReference>
<dbReference type="Gene3D" id="2.40.170.20">
    <property type="entry name" value="TonB-dependent receptor, beta-barrel domain"/>
    <property type="match status" value="1"/>
</dbReference>
<keyword evidence="5 7" id="KW-0472">Membrane</keyword>
<dbReference type="Proteomes" id="UP001337305">
    <property type="component" value="Unassembled WGS sequence"/>
</dbReference>
<dbReference type="Gene3D" id="2.60.40.1120">
    <property type="entry name" value="Carboxypeptidase-like, regulatory domain"/>
    <property type="match status" value="1"/>
</dbReference>
<dbReference type="NCBIfam" id="TIGR04056">
    <property type="entry name" value="OMP_RagA_SusC"/>
    <property type="match status" value="1"/>
</dbReference>
<evidence type="ECO:0000256" key="2">
    <source>
        <dbReference type="ARBA" id="ARBA00022448"/>
    </source>
</evidence>
<dbReference type="InterPro" id="IPR023996">
    <property type="entry name" value="TonB-dep_OMP_SusC/RagA"/>
</dbReference>
<evidence type="ECO:0000313" key="9">
    <source>
        <dbReference type="EMBL" id="MEF3835772.1"/>
    </source>
</evidence>
<protein>
    <submittedName>
        <fullName evidence="9">TonB-dependent receptor</fullName>
    </submittedName>
</protein>
<dbReference type="SUPFAM" id="SSF56935">
    <property type="entry name" value="Porins"/>
    <property type="match status" value="1"/>
</dbReference>
<dbReference type="SUPFAM" id="SSF49464">
    <property type="entry name" value="Carboxypeptidase regulatory domain-like"/>
    <property type="match status" value="1"/>
</dbReference>
<name>A0ABU7XYF5_9FLAO</name>
<dbReference type="InterPro" id="IPR037066">
    <property type="entry name" value="Plug_dom_sf"/>
</dbReference>
<comment type="caution">
    <text evidence="9">The sequence shown here is derived from an EMBL/GenBank/DDBJ whole genome shotgun (WGS) entry which is preliminary data.</text>
</comment>
<keyword evidence="2 7" id="KW-0813">Transport</keyword>
<feature type="domain" description="TonB-dependent receptor plug" evidence="8">
    <location>
        <begin position="233"/>
        <end position="369"/>
    </location>
</feature>
<evidence type="ECO:0000256" key="6">
    <source>
        <dbReference type="ARBA" id="ARBA00023237"/>
    </source>
</evidence>
<accession>A0ABU7XYF5</accession>
<evidence type="ECO:0000256" key="4">
    <source>
        <dbReference type="ARBA" id="ARBA00022692"/>
    </source>
</evidence>
<dbReference type="Pfam" id="PF07715">
    <property type="entry name" value="Plug"/>
    <property type="match status" value="1"/>
</dbReference>
<evidence type="ECO:0000256" key="5">
    <source>
        <dbReference type="ARBA" id="ARBA00023136"/>
    </source>
</evidence>
<dbReference type="RefSeq" id="WP_303308051.1">
    <property type="nucleotide sequence ID" value="NZ_JAODOP010000004.1"/>
</dbReference>
<keyword evidence="4 7" id="KW-0812">Transmembrane</keyword>
<keyword evidence="9" id="KW-0675">Receptor</keyword>
<dbReference type="Gene3D" id="2.170.130.10">
    <property type="entry name" value="TonB-dependent receptor, plug domain"/>
    <property type="match status" value="1"/>
</dbReference>
<evidence type="ECO:0000313" key="10">
    <source>
        <dbReference type="Proteomes" id="UP001337305"/>
    </source>
</evidence>
<proteinExistence type="inferred from homology"/>